<dbReference type="Gene3D" id="1.10.1760.20">
    <property type="match status" value="1"/>
</dbReference>
<protein>
    <submittedName>
        <fullName evidence="2">Gx transporter family protein</fullName>
    </submittedName>
</protein>
<evidence type="ECO:0000313" key="3">
    <source>
        <dbReference type="Proteomes" id="UP001286174"/>
    </source>
</evidence>
<dbReference type="AlphaFoldDB" id="A0AB35U5R7"/>
<dbReference type="InterPro" id="IPR014535">
    <property type="entry name" value="Hpre_diP_synt_I"/>
</dbReference>
<name>A0AB35U5R7_9FIRM</name>
<feature type="transmembrane region" description="Helical" evidence="1">
    <location>
        <begin position="77"/>
        <end position="99"/>
    </location>
</feature>
<dbReference type="EMBL" id="JALBUR010000001">
    <property type="protein sequence ID" value="MDX8418500.1"/>
    <property type="molecule type" value="Genomic_DNA"/>
</dbReference>
<sequence>MRNNKTKHFVWLALLSAMAITLSLVESIFIGPLLFGILRIGLANIIALITIKLLGVRDMIIVNTMRVVISTLMQGTIFGSVFWISLGGVVLSSIVLIILDHFHASLLFTSILCAVAHSCGQVIIVALFYMQPGIAVLLPYLLLASIPMGIITGIIAKMVLARIHPLRKETLA</sequence>
<dbReference type="PIRSF" id="PIRSF027391">
    <property type="entry name" value="Hpre_diP_synt_I"/>
    <property type="match status" value="1"/>
</dbReference>
<feature type="transmembrane region" description="Helical" evidence="1">
    <location>
        <begin position="105"/>
        <end position="130"/>
    </location>
</feature>
<accession>A0AB35U5R7</accession>
<keyword evidence="1" id="KW-0472">Membrane</keyword>
<dbReference type="Proteomes" id="UP001286174">
    <property type="component" value="Unassembled WGS sequence"/>
</dbReference>
<feature type="transmembrane region" description="Helical" evidence="1">
    <location>
        <begin position="137"/>
        <end position="160"/>
    </location>
</feature>
<dbReference type="RefSeq" id="WP_108776068.1">
    <property type="nucleotide sequence ID" value="NZ_JALBUR010000001.1"/>
</dbReference>
<keyword evidence="3" id="KW-1185">Reference proteome</keyword>
<dbReference type="Pfam" id="PF07456">
    <property type="entry name" value="Hpre_diP_synt_I"/>
    <property type="match status" value="1"/>
</dbReference>
<keyword evidence="1" id="KW-0812">Transmembrane</keyword>
<organism evidence="2 3">
    <name type="scientific">Grylomicrobium aquisgranensis</name>
    <dbReference type="NCBI Taxonomy" id="2926318"/>
    <lineage>
        <taxon>Bacteria</taxon>
        <taxon>Bacillati</taxon>
        <taxon>Bacillota</taxon>
        <taxon>Erysipelotrichia</taxon>
        <taxon>Erysipelotrichales</taxon>
        <taxon>Erysipelotrichaceae</taxon>
        <taxon>Grylomicrobium</taxon>
    </lineage>
</organism>
<reference evidence="2 3" key="1">
    <citation type="submission" date="2022-03" db="EMBL/GenBank/DDBJ databases">
        <title>Novel taxa within the pig intestine.</title>
        <authorList>
            <person name="Wylensek D."/>
            <person name="Bishof K."/>
            <person name="Afrizal A."/>
            <person name="Clavel T."/>
        </authorList>
    </citation>
    <scope>NUCLEOTIDE SEQUENCE [LARGE SCALE GENOMIC DNA]</scope>
    <source>
        <strain evidence="2 3">CLA-KB-P133</strain>
    </source>
</reference>
<evidence type="ECO:0000256" key="1">
    <source>
        <dbReference type="SAM" id="Phobius"/>
    </source>
</evidence>
<feature type="transmembrane region" description="Helical" evidence="1">
    <location>
        <begin position="37"/>
        <end position="56"/>
    </location>
</feature>
<gene>
    <name evidence="2" type="ORF">MOZ60_00145</name>
</gene>
<proteinExistence type="predicted"/>
<evidence type="ECO:0000313" key="2">
    <source>
        <dbReference type="EMBL" id="MDX8418500.1"/>
    </source>
</evidence>
<dbReference type="InterPro" id="IPR010898">
    <property type="entry name" value="Hpre_diP_synth_I"/>
</dbReference>
<keyword evidence="1" id="KW-1133">Transmembrane helix</keyword>
<comment type="caution">
    <text evidence="2">The sequence shown here is derived from an EMBL/GenBank/DDBJ whole genome shotgun (WGS) entry which is preliminary data.</text>
</comment>